<dbReference type="Pfam" id="PF00146">
    <property type="entry name" value="NADHdh"/>
    <property type="match status" value="1"/>
</dbReference>
<evidence type="ECO:0000256" key="1">
    <source>
        <dbReference type="ARBA" id="ARBA00004141"/>
    </source>
</evidence>
<dbReference type="GO" id="GO:0005886">
    <property type="term" value="C:plasma membrane"/>
    <property type="evidence" value="ECO:0007669"/>
    <property type="project" value="UniProtKB-SubCell"/>
</dbReference>
<dbReference type="AlphaFoldDB" id="A0A2K2HEL1"/>
<dbReference type="EC" id="7.1.1.-" evidence="5"/>
<keyword evidence="5" id="KW-0874">Quinone</keyword>
<organism evidence="7 8">
    <name type="scientific">Geothermobacter hydrogeniphilus</name>
    <dbReference type="NCBI Taxonomy" id="1969733"/>
    <lineage>
        <taxon>Bacteria</taxon>
        <taxon>Pseudomonadati</taxon>
        <taxon>Thermodesulfobacteriota</taxon>
        <taxon>Desulfuromonadia</taxon>
        <taxon>Desulfuromonadales</taxon>
        <taxon>Geothermobacteraceae</taxon>
        <taxon>Geothermobacter</taxon>
    </lineage>
</organism>
<dbReference type="OrthoDB" id="9803734at2"/>
<keyword evidence="5" id="KW-0830">Ubiquinone</keyword>
<feature type="transmembrane region" description="Helical" evidence="5">
    <location>
        <begin position="192"/>
        <end position="211"/>
    </location>
</feature>
<feature type="transmembrane region" description="Helical" evidence="5">
    <location>
        <begin position="310"/>
        <end position="329"/>
    </location>
</feature>
<dbReference type="InterPro" id="IPR018086">
    <property type="entry name" value="NADH_UbQ_OxRdtase_su1_CS"/>
</dbReference>
<keyword evidence="5 6" id="KW-0520">NAD</keyword>
<evidence type="ECO:0000313" key="7">
    <source>
        <dbReference type="EMBL" id="PNU21737.1"/>
    </source>
</evidence>
<accession>A0A2K2HEL1</accession>
<feature type="transmembrane region" description="Helical" evidence="5">
    <location>
        <begin position="118"/>
        <end position="138"/>
    </location>
</feature>
<dbReference type="HAMAP" id="MF_01350">
    <property type="entry name" value="NDH1_NuoH"/>
    <property type="match status" value="1"/>
</dbReference>
<comment type="similarity">
    <text evidence="5 6">Belongs to the complex I subunit 1 family.</text>
</comment>
<comment type="catalytic activity">
    <reaction evidence="5">
        <text>a quinone + NADH + 5 H(+)(in) = a quinol + NAD(+) + 4 H(+)(out)</text>
        <dbReference type="Rhea" id="RHEA:57888"/>
        <dbReference type="ChEBI" id="CHEBI:15378"/>
        <dbReference type="ChEBI" id="CHEBI:24646"/>
        <dbReference type="ChEBI" id="CHEBI:57540"/>
        <dbReference type="ChEBI" id="CHEBI:57945"/>
        <dbReference type="ChEBI" id="CHEBI:132124"/>
    </reaction>
</comment>
<keyword evidence="5" id="KW-1278">Translocase</keyword>
<dbReference type="EMBL" id="PPFX01000001">
    <property type="protein sequence ID" value="PNU21737.1"/>
    <property type="molecule type" value="Genomic_DNA"/>
</dbReference>
<feature type="transmembrane region" description="Helical" evidence="5">
    <location>
        <begin position="6"/>
        <end position="31"/>
    </location>
</feature>
<evidence type="ECO:0000256" key="6">
    <source>
        <dbReference type="RuleBase" id="RU000471"/>
    </source>
</evidence>
<evidence type="ECO:0000256" key="3">
    <source>
        <dbReference type="ARBA" id="ARBA00022989"/>
    </source>
</evidence>
<gene>
    <name evidence="5" type="primary">nuoH</name>
    <name evidence="7" type="ORF">C2E25_00465</name>
</gene>
<dbReference type="GO" id="GO:0048038">
    <property type="term" value="F:quinone binding"/>
    <property type="evidence" value="ECO:0007669"/>
    <property type="project" value="UniProtKB-KW"/>
</dbReference>
<comment type="subcellular location">
    <subcellularLocation>
        <location evidence="5 6">Cell membrane</location>
        <topology evidence="5 6">Multi-pass membrane protein</topology>
    </subcellularLocation>
    <subcellularLocation>
        <location evidence="1">Membrane</location>
        <topology evidence="1">Multi-pass membrane protein</topology>
    </subcellularLocation>
</comment>
<dbReference type="GO" id="GO:0003954">
    <property type="term" value="F:NADH dehydrogenase activity"/>
    <property type="evidence" value="ECO:0007669"/>
    <property type="project" value="TreeGrafter"/>
</dbReference>
<comment type="subunit">
    <text evidence="5">NDH-1 is composed of 14 different subunits. Subunits NuoA, H, J, K, L, M, N constitute the membrane sector of the complex.</text>
</comment>
<feature type="transmembrane region" description="Helical" evidence="5">
    <location>
        <begin position="159"/>
        <end position="180"/>
    </location>
</feature>
<comment type="function">
    <text evidence="5">NDH-1 shuttles electrons from NADH, via FMN and iron-sulfur (Fe-S) centers, to quinones in the respiratory chain. The immediate electron acceptor for the enzyme in this species is believed to be ubiquinone. Couples the redox reaction to proton translocation (for every two electrons transferred, four hydrogen ions are translocated across the cytoplasmic membrane), and thus conserves the redox energy in a proton gradient. This subunit may bind ubiquinone.</text>
</comment>
<evidence type="ECO:0000256" key="4">
    <source>
        <dbReference type="ARBA" id="ARBA00023136"/>
    </source>
</evidence>
<dbReference type="NCBIfam" id="NF004741">
    <property type="entry name" value="PRK06076.1-2"/>
    <property type="match status" value="1"/>
</dbReference>
<dbReference type="PANTHER" id="PTHR11432:SF3">
    <property type="entry name" value="NADH-UBIQUINONE OXIDOREDUCTASE CHAIN 1"/>
    <property type="match status" value="1"/>
</dbReference>
<dbReference type="PANTHER" id="PTHR11432">
    <property type="entry name" value="NADH DEHYDROGENASE SUBUNIT 1"/>
    <property type="match status" value="1"/>
</dbReference>
<reference evidence="7 8" key="1">
    <citation type="journal article" date="2018" name="Genome Announc.">
        <title>Genome Sequence of Geothermobacter sp. HR-1 Iron Reducer from the Loihi Seamount.</title>
        <authorList>
            <person name="Smith H."/>
            <person name="Abuyen K."/>
            <person name="Tremblay J."/>
            <person name="Savalia P."/>
            <person name="Perez-Rodriguez I."/>
            <person name="Emerson D."/>
            <person name="Tully B."/>
            <person name="Amend J."/>
        </authorList>
    </citation>
    <scope>NUCLEOTIDE SEQUENCE [LARGE SCALE GENOMIC DNA]</scope>
    <source>
        <strain evidence="7 8">HR-1</strain>
    </source>
</reference>
<dbReference type="RefSeq" id="WP_103113851.1">
    <property type="nucleotide sequence ID" value="NZ_PPFX01000001.1"/>
</dbReference>
<name>A0A2K2HEL1_9BACT</name>
<keyword evidence="4 5" id="KW-0472">Membrane</keyword>
<feature type="transmembrane region" description="Helical" evidence="5">
    <location>
        <begin position="78"/>
        <end position="98"/>
    </location>
</feature>
<dbReference type="PROSITE" id="PS00667">
    <property type="entry name" value="COMPLEX1_ND1_1"/>
    <property type="match status" value="1"/>
</dbReference>
<dbReference type="Proteomes" id="UP000236340">
    <property type="component" value="Unassembled WGS sequence"/>
</dbReference>
<feature type="transmembrane region" description="Helical" evidence="5">
    <location>
        <begin position="270"/>
        <end position="290"/>
    </location>
</feature>
<evidence type="ECO:0000256" key="5">
    <source>
        <dbReference type="HAMAP-Rule" id="MF_01350"/>
    </source>
</evidence>
<proteinExistence type="inferred from homology"/>
<comment type="caution">
    <text evidence="7">The sequence shown here is derived from an EMBL/GenBank/DDBJ whole genome shotgun (WGS) entry which is preliminary data.</text>
</comment>
<sequence length="334" mass="36651">MPEWLVTTILILVKLGFVFFLLLTGAAYMVLAERKLLGRMQLRYGPNRVGPFGLLQPLADAVKLVTKEDFIPSQADKFLFFIAPGIAAVTALLTFAVVPFGPPIRLFGREVPLVICDLNIGVLYFLGLSSLAVYGVTLGGWASNSKYALLGSIRALSQLISYELSMGLAIVPVVLMARSFSLTNIVNAQAGLPFAILNPPAFLIFLVSVLAESKRIPFDLPEAENEIVAGFHTEYSGMRFGLFFVGEYINVIILSSMVTVLFLGGWHGPLLPGIVWFFLKVGFISFLFIWTRGTLPRLRYDQLMHFGWKILVPLALVNVIVTGAILLLLNPAKG</sequence>
<dbReference type="InterPro" id="IPR001694">
    <property type="entry name" value="NADH_UbQ_OxRdtase_su1/FPO"/>
</dbReference>
<dbReference type="GO" id="GO:0009060">
    <property type="term" value="P:aerobic respiration"/>
    <property type="evidence" value="ECO:0007669"/>
    <property type="project" value="TreeGrafter"/>
</dbReference>
<evidence type="ECO:0000313" key="8">
    <source>
        <dbReference type="Proteomes" id="UP000236340"/>
    </source>
</evidence>
<feature type="transmembrane region" description="Helical" evidence="5">
    <location>
        <begin position="240"/>
        <end position="264"/>
    </location>
</feature>
<evidence type="ECO:0000256" key="2">
    <source>
        <dbReference type="ARBA" id="ARBA00022692"/>
    </source>
</evidence>
<keyword evidence="2 5" id="KW-0812">Transmembrane</keyword>
<dbReference type="GO" id="GO:0016655">
    <property type="term" value="F:oxidoreductase activity, acting on NAD(P)H, quinone or similar compound as acceptor"/>
    <property type="evidence" value="ECO:0007669"/>
    <property type="project" value="UniProtKB-UniRule"/>
</dbReference>
<keyword evidence="5" id="KW-1003">Cell membrane</keyword>
<keyword evidence="3 5" id="KW-1133">Transmembrane helix</keyword>
<protein>
    <recommendedName>
        <fullName evidence="5">NADH-quinone oxidoreductase subunit H</fullName>
        <ecNumber evidence="5">7.1.1.-</ecNumber>
    </recommendedName>
    <alternativeName>
        <fullName evidence="5">NADH dehydrogenase I subunit H</fullName>
    </alternativeName>
    <alternativeName>
        <fullName evidence="5">NDH-1 subunit H</fullName>
    </alternativeName>
</protein>
<dbReference type="PROSITE" id="PS00668">
    <property type="entry name" value="COMPLEX1_ND1_2"/>
    <property type="match status" value="1"/>
</dbReference>